<reference evidence="1 2" key="2">
    <citation type="journal article" date="2019" name="Int. J. Syst. Evol. Microbiol.">
        <title>Anaerobacillus isosaccharinicus sp. nov., an alkaliphilic bacterium which degrades isosaccharinic acid.</title>
        <authorList>
            <person name="Bassil N.M."/>
            <person name="Lloyd J.R."/>
        </authorList>
    </citation>
    <scope>NUCLEOTIDE SEQUENCE [LARGE SCALE GENOMIC DNA]</scope>
    <source>
        <strain evidence="1 2">NB2006</strain>
    </source>
</reference>
<organism evidence="1 2">
    <name type="scientific">Anaerobacillus isosaccharinicus</name>
    <dbReference type="NCBI Taxonomy" id="1532552"/>
    <lineage>
        <taxon>Bacteria</taxon>
        <taxon>Bacillati</taxon>
        <taxon>Bacillota</taxon>
        <taxon>Bacilli</taxon>
        <taxon>Bacillales</taxon>
        <taxon>Bacillaceae</taxon>
        <taxon>Anaerobacillus</taxon>
    </lineage>
</organism>
<dbReference type="KEGG" id="aia:AWH56_019815"/>
<dbReference type="AlphaFoldDB" id="A0A7S7RAJ8"/>
<gene>
    <name evidence="1" type="ORF">AWH56_019815</name>
</gene>
<evidence type="ECO:0000313" key="2">
    <source>
        <dbReference type="Proteomes" id="UP000180175"/>
    </source>
</evidence>
<proteinExistence type="predicted"/>
<reference evidence="1 2" key="1">
    <citation type="journal article" date="2017" name="Genome Announc.">
        <title>Draft Genome Sequences of Four Alkaliphilic Bacteria Belonging to the Anaerobacillus Genus.</title>
        <authorList>
            <person name="Bassil N.M."/>
            <person name="Lloyd J.R."/>
        </authorList>
    </citation>
    <scope>NUCLEOTIDE SEQUENCE [LARGE SCALE GENOMIC DNA]</scope>
    <source>
        <strain evidence="1 2">NB2006</strain>
    </source>
</reference>
<sequence>MKVSYEIKNAFDIKEIKELLKPFGGRCAKVDGSQLIYQIKDENESQALEVLKEKGFIK</sequence>
<keyword evidence="2" id="KW-1185">Reference proteome</keyword>
<name>A0A7S7RAJ8_9BACI</name>
<evidence type="ECO:0000313" key="1">
    <source>
        <dbReference type="EMBL" id="QOY34940.1"/>
    </source>
</evidence>
<accession>A0A7S7RAJ8</accession>
<protein>
    <submittedName>
        <fullName evidence="1">Uncharacterized protein</fullName>
    </submittedName>
</protein>
<dbReference type="RefSeq" id="WP_169824321.1">
    <property type="nucleotide sequence ID" value="NZ_CP063356.2"/>
</dbReference>
<dbReference type="Proteomes" id="UP000180175">
    <property type="component" value="Chromosome"/>
</dbReference>
<dbReference type="EMBL" id="CP063356">
    <property type="protein sequence ID" value="QOY34940.1"/>
    <property type="molecule type" value="Genomic_DNA"/>
</dbReference>